<dbReference type="GO" id="GO:0009426">
    <property type="term" value="C:bacterial-type flagellum basal body, distal rod"/>
    <property type="evidence" value="ECO:0007669"/>
    <property type="project" value="UniProtKB-UniRule"/>
</dbReference>
<organism evidence="10 11">
    <name type="scientific">Desulfurispira natronophila</name>
    <dbReference type="NCBI Taxonomy" id="682562"/>
    <lineage>
        <taxon>Bacteria</taxon>
        <taxon>Pseudomonadati</taxon>
        <taxon>Chrysiogenota</taxon>
        <taxon>Chrysiogenia</taxon>
        <taxon>Chrysiogenales</taxon>
        <taxon>Chrysiogenaceae</taxon>
        <taxon>Desulfurispira</taxon>
    </lineage>
</organism>
<dbReference type="NCBIfam" id="TIGR02488">
    <property type="entry name" value="flgG_G_neg"/>
    <property type="match status" value="1"/>
</dbReference>
<evidence type="ECO:0000313" key="11">
    <source>
        <dbReference type="Proteomes" id="UP000528322"/>
    </source>
</evidence>
<keyword evidence="4 6" id="KW-0975">Bacterial flagellum</keyword>
<dbReference type="EMBL" id="JACHID010000005">
    <property type="protein sequence ID" value="MBB5021750.1"/>
    <property type="molecule type" value="Genomic_DNA"/>
</dbReference>
<keyword evidence="11" id="KW-1185">Reference proteome</keyword>
<gene>
    <name evidence="10" type="ORF">HNR37_001063</name>
</gene>
<dbReference type="Pfam" id="PF22692">
    <property type="entry name" value="LlgE_F_G_D1"/>
    <property type="match status" value="1"/>
</dbReference>
<evidence type="ECO:0000256" key="5">
    <source>
        <dbReference type="NCBIfam" id="TIGR02488"/>
    </source>
</evidence>
<evidence type="ECO:0000256" key="2">
    <source>
        <dbReference type="ARBA" id="ARBA00009677"/>
    </source>
</evidence>
<proteinExistence type="inferred from homology"/>
<evidence type="ECO:0000259" key="7">
    <source>
        <dbReference type="Pfam" id="PF00460"/>
    </source>
</evidence>
<dbReference type="PANTHER" id="PTHR30435">
    <property type="entry name" value="FLAGELLAR PROTEIN"/>
    <property type="match status" value="1"/>
</dbReference>
<feature type="domain" description="Flagellar hook protein FlgE/F/G-like D1" evidence="9">
    <location>
        <begin position="97"/>
        <end position="159"/>
    </location>
</feature>
<accession>A0A7W8DGT3</accession>
<dbReference type="InterPro" id="IPR020013">
    <property type="entry name" value="Flagellar_FlgE/F/G"/>
</dbReference>
<keyword evidence="10" id="KW-0969">Cilium</keyword>
<comment type="similarity">
    <text evidence="2 6">Belongs to the flagella basal body rod proteins family.</text>
</comment>
<dbReference type="GO" id="GO:0071978">
    <property type="term" value="P:bacterial-type flagellum-dependent swarming motility"/>
    <property type="evidence" value="ECO:0007669"/>
    <property type="project" value="TreeGrafter"/>
</dbReference>
<evidence type="ECO:0000259" key="8">
    <source>
        <dbReference type="Pfam" id="PF06429"/>
    </source>
</evidence>
<dbReference type="InterPro" id="IPR001444">
    <property type="entry name" value="Flag_bb_rod_N"/>
</dbReference>
<evidence type="ECO:0000259" key="9">
    <source>
        <dbReference type="Pfam" id="PF22692"/>
    </source>
</evidence>
<evidence type="ECO:0000256" key="4">
    <source>
        <dbReference type="ARBA" id="ARBA00023143"/>
    </source>
</evidence>
<dbReference type="RefSeq" id="WP_183731015.1">
    <property type="nucleotide sequence ID" value="NZ_JACHID010000005.1"/>
</dbReference>
<dbReference type="Pfam" id="PF00460">
    <property type="entry name" value="Flg_bb_rod"/>
    <property type="match status" value="1"/>
</dbReference>
<dbReference type="InterPro" id="IPR010930">
    <property type="entry name" value="Flg_bb/hook_C_dom"/>
</dbReference>
<name>A0A7W8DGT3_9BACT</name>
<dbReference type="NCBIfam" id="TIGR03506">
    <property type="entry name" value="FlgEFG_subfam"/>
    <property type="match status" value="2"/>
</dbReference>
<dbReference type="Proteomes" id="UP000528322">
    <property type="component" value="Unassembled WGS sequence"/>
</dbReference>
<evidence type="ECO:0000256" key="3">
    <source>
        <dbReference type="ARBA" id="ARBA00017948"/>
    </source>
</evidence>
<dbReference type="InterPro" id="IPR053967">
    <property type="entry name" value="LlgE_F_G-like_D1"/>
</dbReference>
<comment type="subcellular location">
    <subcellularLocation>
        <location evidence="1 6">Bacterial flagellum basal body</location>
    </subcellularLocation>
</comment>
<keyword evidence="10" id="KW-0966">Cell projection</keyword>
<dbReference type="AlphaFoldDB" id="A0A7W8DGT3"/>
<reference evidence="10 11" key="1">
    <citation type="submission" date="2020-08" db="EMBL/GenBank/DDBJ databases">
        <title>Genomic Encyclopedia of Type Strains, Phase IV (KMG-IV): sequencing the most valuable type-strain genomes for metagenomic binning, comparative biology and taxonomic classification.</title>
        <authorList>
            <person name="Goeker M."/>
        </authorList>
    </citation>
    <scope>NUCLEOTIDE SEQUENCE [LARGE SCALE GENOMIC DNA]</scope>
    <source>
        <strain evidence="10 11">DSM 22071</strain>
    </source>
</reference>
<dbReference type="InterPro" id="IPR037925">
    <property type="entry name" value="FlgE/F/G-like"/>
</dbReference>
<evidence type="ECO:0000256" key="6">
    <source>
        <dbReference type="RuleBase" id="RU362116"/>
    </source>
</evidence>
<dbReference type="PANTHER" id="PTHR30435:SF19">
    <property type="entry name" value="FLAGELLAR BASAL-BODY ROD PROTEIN FLGG"/>
    <property type="match status" value="1"/>
</dbReference>
<sequence length="262" mass="27998">MIRALWTASTGMMGQQTHIDNISNNLANVNTGGFKKSRVEFQDLMYQTIKPAGASTAAGITRPVGEQMGLGVKVAGITKMHTQGSIVQTGNQLDLTIEKDGYFQIQMPDGTTGYTRNGAFTKNNEGEVVTVEGFLLEPGIQIPDDAVEIYVGRDGTVTAQIGGQNEMEDLGQITTAKFINPAGLESVGGNIFKETSASGPPQEGIPGEDSFGAIAQGFLEQSNVQLVEEMVNMITAQRAYEINSKAITTGDEMLQTATQLKR</sequence>
<dbReference type="SUPFAM" id="SSF117143">
    <property type="entry name" value="Flagellar hook protein flgE"/>
    <property type="match status" value="1"/>
</dbReference>
<dbReference type="InterPro" id="IPR012834">
    <property type="entry name" value="FlgG_G_neg"/>
</dbReference>
<dbReference type="Pfam" id="PF06429">
    <property type="entry name" value="Flg_bbr_C"/>
    <property type="match status" value="1"/>
</dbReference>
<feature type="domain" description="Flagellar basal body rod protein N-terminal" evidence="7">
    <location>
        <begin position="7"/>
        <end position="35"/>
    </location>
</feature>
<protein>
    <recommendedName>
        <fullName evidence="3 5">Flagellar basal-body rod protein FlgG</fullName>
    </recommendedName>
</protein>
<evidence type="ECO:0000256" key="1">
    <source>
        <dbReference type="ARBA" id="ARBA00004117"/>
    </source>
</evidence>
<evidence type="ECO:0000313" key="10">
    <source>
        <dbReference type="EMBL" id="MBB5021750.1"/>
    </source>
</evidence>
<keyword evidence="10" id="KW-0282">Flagellum</keyword>
<comment type="caution">
    <text evidence="10">The sequence shown here is derived from an EMBL/GenBank/DDBJ whole genome shotgun (WGS) entry which is preliminary data.</text>
</comment>
<feature type="domain" description="Flagellar basal-body/hook protein C-terminal" evidence="8">
    <location>
        <begin position="215"/>
        <end position="260"/>
    </location>
</feature>